<dbReference type="Gene3D" id="2.60.40.1120">
    <property type="entry name" value="Carboxypeptidase-like, regulatory domain"/>
    <property type="match status" value="1"/>
</dbReference>
<dbReference type="AlphaFoldDB" id="A0A432LNC9"/>
<dbReference type="GO" id="GO:0009279">
    <property type="term" value="C:cell outer membrane"/>
    <property type="evidence" value="ECO:0007669"/>
    <property type="project" value="UniProtKB-SubCell"/>
</dbReference>
<gene>
    <name evidence="13" type="ORF">EHV08_10560</name>
</gene>
<feature type="chain" id="PRO_5019531416" evidence="10">
    <location>
        <begin position="17"/>
        <end position="1008"/>
    </location>
</feature>
<keyword evidence="5 9" id="KW-0798">TonB box</keyword>
<dbReference type="Gene3D" id="2.40.170.20">
    <property type="entry name" value="TonB-dependent receptor, beta-barrel domain"/>
    <property type="match status" value="1"/>
</dbReference>
<feature type="domain" description="TonB-dependent receptor-like beta-barrel" evidence="11">
    <location>
        <begin position="412"/>
        <end position="767"/>
    </location>
</feature>
<keyword evidence="2 8" id="KW-0813">Transport</keyword>
<dbReference type="InterPro" id="IPR008969">
    <property type="entry name" value="CarboxyPept-like_regulatory"/>
</dbReference>
<dbReference type="SUPFAM" id="SSF56935">
    <property type="entry name" value="Porins"/>
    <property type="match status" value="1"/>
</dbReference>
<keyword evidence="6 8" id="KW-0472">Membrane</keyword>
<evidence type="ECO:0000259" key="11">
    <source>
        <dbReference type="Pfam" id="PF00593"/>
    </source>
</evidence>
<keyword evidence="10" id="KW-0732">Signal</keyword>
<evidence type="ECO:0000256" key="2">
    <source>
        <dbReference type="ARBA" id="ARBA00022448"/>
    </source>
</evidence>
<evidence type="ECO:0000313" key="13">
    <source>
        <dbReference type="EMBL" id="RUL60405.1"/>
    </source>
</evidence>
<dbReference type="Gene3D" id="2.170.130.10">
    <property type="entry name" value="TonB-dependent receptor, plug domain"/>
    <property type="match status" value="1"/>
</dbReference>
<dbReference type="InterPro" id="IPR023996">
    <property type="entry name" value="TonB-dep_OMP_SusC/RagA"/>
</dbReference>
<evidence type="ECO:0000313" key="14">
    <source>
        <dbReference type="Proteomes" id="UP000278983"/>
    </source>
</evidence>
<keyword evidence="14" id="KW-1185">Reference proteome</keyword>
<protein>
    <submittedName>
        <fullName evidence="13">TonB-dependent receptor</fullName>
    </submittedName>
</protein>
<accession>A0A432LNC9</accession>
<evidence type="ECO:0000256" key="10">
    <source>
        <dbReference type="SAM" id="SignalP"/>
    </source>
</evidence>
<keyword evidence="4 8" id="KW-0812">Transmembrane</keyword>
<dbReference type="InterPro" id="IPR023997">
    <property type="entry name" value="TonB-dep_OMP_SusC/RagA_CS"/>
</dbReference>
<dbReference type="Pfam" id="PF07715">
    <property type="entry name" value="Plug"/>
    <property type="match status" value="1"/>
</dbReference>
<reference evidence="13 14" key="1">
    <citation type="submission" date="2018-12" db="EMBL/GenBank/DDBJ databases">
        <title>Genome sequencing of Prevotella sp. KCOM 3155 (= JS262).</title>
        <authorList>
            <person name="Kook J.-K."/>
            <person name="Park S.-N."/>
            <person name="Lim Y.K."/>
        </authorList>
    </citation>
    <scope>NUCLEOTIDE SEQUENCE [LARGE SCALE GENOMIC DNA]</scope>
    <source>
        <strain evidence="13 14">KCOM 3155</strain>
    </source>
</reference>
<evidence type="ECO:0000256" key="6">
    <source>
        <dbReference type="ARBA" id="ARBA00023136"/>
    </source>
</evidence>
<dbReference type="NCBIfam" id="TIGR04056">
    <property type="entry name" value="OMP_RagA_SusC"/>
    <property type="match status" value="1"/>
</dbReference>
<dbReference type="SUPFAM" id="SSF49464">
    <property type="entry name" value="Carboxypeptidase regulatory domain-like"/>
    <property type="match status" value="1"/>
</dbReference>
<evidence type="ECO:0000256" key="9">
    <source>
        <dbReference type="RuleBase" id="RU003357"/>
    </source>
</evidence>
<keyword evidence="3 8" id="KW-1134">Transmembrane beta strand</keyword>
<dbReference type="PROSITE" id="PS52016">
    <property type="entry name" value="TONB_DEPENDENT_REC_3"/>
    <property type="match status" value="1"/>
</dbReference>
<evidence type="ECO:0000256" key="8">
    <source>
        <dbReference type="PROSITE-ProRule" id="PRU01360"/>
    </source>
</evidence>
<dbReference type="InterPro" id="IPR036942">
    <property type="entry name" value="Beta-barrel_TonB_sf"/>
</dbReference>
<evidence type="ECO:0000256" key="5">
    <source>
        <dbReference type="ARBA" id="ARBA00023077"/>
    </source>
</evidence>
<name>A0A432LNC9_9BACT</name>
<evidence type="ECO:0000256" key="4">
    <source>
        <dbReference type="ARBA" id="ARBA00022692"/>
    </source>
</evidence>
<dbReference type="EMBL" id="RYYU01000001">
    <property type="protein sequence ID" value="RUL60405.1"/>
    <property type="molecule type" value="Genomic_DNA"/>
</dbReference>
<dbReference type="Pfam" id="PF13715">
    <property type="entry name" value="CarbopepD_reg_2"/>
    <property type="match status" value="1"/>
</dbReference>
<dbReference type="InterPro" id="IPR037066">
    <property type="entry name" value="Plug_dom_sf"/>
</dbReference>
<dbReference type="InterPro" id="IPR012910">
    <property type="entry name" value="Plug_dom"/>
</dbReference>
<dbReference type="InterPro" id="IPR000531">
    <property type="entry name" value="Beta-barrel_TonB"/>
</dbReference>
<comment type="caution">
    <text evidence="13">The sequence shown here is derived from an EMBL/GenBank/DDBJ whole genome shotgun (WGS) entry which is preliminary data.</text>
</comment>
<organism evidence="13 14">
    <name type="scientific">Prevotella koreensis</name>
    <dbReference type="NCBI Taxonomy" id="2490854"/>
    <lineage>
        <taxon>Bacteria</taxon>
        <taxon>Pseudomonadati</taxon>
        <taxon>Bacteroidota</taxon>
        <taxon>Bacteroidia</taxon>
        <taxon>Bacteroidales</taxon>
        <taxon>Prevotellaceae</taxon>
        <taxon>Prevotella</taxon>
    </lineage>
</organism>
<dbReference type="OrthoDB" id="1109428at2"/>
<dbReference type="InterPro" id="IPR039426">
    <property type="entry name" value="TonB-dep_rcpt-like"/>
</dbReference>
<evidence type="ECO:0000256" key="1">
    <source>
        <dbReference type="ARBA" id="ARBA00004571"/>
    </source>
</evidence>
<proteinExistence type="inferred from homology"/>
<evidence type="ECO:0000256" key="3">
    <source>
        <dbReference type="ARBA" id="ARBA00022452"/>
    </source>
</evidence>
<evidence type="ECO:0000256" key="7">
    <source>
        <dbReference type="ARBA" id="ARBA00023237"/>
    </source>
</evidence>
<feature type="signal peptide" evidence="10">
    <location>
        <begin position="1"/>
        <end position="16"/>
    </location>
</feature>
<evidence type="ECO:0000259" key="12">
    <source>
        <dbReference type="Pfam" id="PF07715"/>
    </source>
</evidence>
<comment type="similarity">
    <text evidence="8 9">Belongs to the TonB-dependent receptor family.</text>
</comment>
<dbReference type="Pfam" id="PF00593">
    <property type="entry name" value="TonB_dep_Rec_b-barrel"/>
    <property type="match status" value="1"/>
</dbReference>
<dbReference type="NCBIfam" id="TIGR04057">
    <property type="entry name" value="SusC_RagA_signa"/>
    <property type="match status" value="1"/>
</dbReference>
<feature type="domain" description="TonB-dependent receptor plug" evidence="12">
    <location>
        <begin position="106"/>
        <end position="212"/>
    </location>
</feature>
<sequence>MLSLFLILASTTIAIAQTETSGKIIDNTGEPIIGASIMEKGTSNGTTSDIDGNFNLKTSPGARIVVSFIGFESQELPATSGMNITLIDNAKELSEVVVTGYQMQRKADLTGAVAVMNMKGAKSESNPNMLNSMQGKLPGVNIVTDAAPGGGGASIRVRGMSTVNGASPLFVIDGVATTENLNSLNAADIESIQVLKDASSASIYGSRAANGVIIITTKKGKGDKVTVNVNYTASLNTIAKQYKVLDAQQWGQAYWIANKNAGLQPSHPFYGNGETPQLVTNLDAAGKVRAGNTNWQDEVFSSAWTNNLSASVSNSTDKGSYMLSGNYINQNGLMNYTFYRRYTARINTTYNINNIFSVGENLMIGQWNERGFGTGNDRGIPYTAMRQHPAIPVKNIDGIWTNPMQLSGSDIANPVHELYNRRDNSNESWRIFGNAYIDIKPIDGLTLKSNLGIEHTQFFNKNLVRRIQPSDMNSVSRDYGQGDTYTWTNTANYMPTFKGLHHLNILLGSEFIKYRYEDLNGVNRDYAFEDADYMQIGVGGGEQTIGGGKGEWALFSLFGKVDYNYADRYLLSATLRRDQTSRLYKEHNSGIFPAFSAAWRASEEKFWPKNKLVRDLKIRAAWGQNGNSAISDNYAYYTRYVYNLNHGSYDLNGTNNSVVPGIVAASSGNRNLKWETTTQTNLGLDAQLFDGALSLSFDYFWKNTKDMLTIPPTLSVEGEGAAMWMNTGEMKNNGWELTMTYNSPQYSDFSWNGTLNLSQYKNKLVKFNDVVTSQGGDYRLMVGQPMGIYYGYICDGIFQNEDQVSNHAQQQGKGVGRLIFRDIDGNGVVNEQDRCIIGDPNPDFAMGFNLDLHYRDFTLSAFFSGEFGFDIYNTTRRQLEFMHYGGGSSTNHGADILNAWSPTNTGATIPALTMVDNNNETRMSNYFVEDGSYLKLKYLKLAYQLPKNIASKLYASNISVFGQVENIFTITSYKGLDPEVILGGYGARVDSGLYPRARTFTLGLNLTF</sequence>
<keyword evidence="13" id="KW-0675">Receptor</keyword>
<keyword evidence="7 8" id="KW-0998">Cell outer membrane</keyword>
<dbReference type="Proteomes" id="UP000278983">
    <property type="component" value="Unassembled WGS sequence"/>
</dbReference>
<comment type="subcellular location">
    <subcellularLocation>
        <location evidence="1 8">Cell outer membrane</location>
        <topology evidence="1 8">Multi-pass membrane protein</topology>
    </subcellularLocation>
</comment>